<dbReference type="InterPro" id="IPR001810">
    <property type="entry name" value="F-box_dom"/>
</dbReference>
<sequence>MHRRSLPNELIEAILRQVDMQTVLLAQRVCRQWALCIRESCTIQQILFFRPAAAKKPRQQNPLLANKFPYWFPADDASSYAIAFGAGDMQDFLEISDIYRRPEASWRRMLVQQPPIMALGWVERSVLPSYARDLYRWEIPLQALGGLKMNMLYDLVVNASEVAPEYFYFRVLWSQSKTLSSGFASLDSDPCPSSFSDRISGPLRHAMQSTDVVLDMWYTSQKNQLGEKWLKDTWTWELVRGLKLAMEDFDIDLVHRMRKLKEVKTWTLADELSDIAGEVEHGYPMPSIDEDEPDL</sequence>
<keyword evidence="3" id="KW-1185">Reference proteome</keyword>
<dbReference type="Proteomes" id="UP001147733">
    <property type="component" value="Unassembled WGS sequence"/>
</dbReference>
<protein>
    <recommendedName>
        <fullName evidence="1">F-box domain-containing protein</fullName>
    </recommendedName>
</protein>
<name>A0A9W9NMJ2_PENCI</name>
<dbReference type="OrthoDB" id="3800738at2759"/>
<reference evidence="2" key="1">
    <citation type="submission" date="2022-11" db="EMBL/GenBank/DDBJ databases">
        <authorList>
            <person name="Petersen C."/>
        </authorList>
    </citation>
    <scope>NUCLEOTIDE SEQUENCE</scope>
    <source>
        <strain evidence="2">IBT 23319</strain>
    </source>
</reference>
<dbReference type="PROSITE" id="PS50181">
    <property type="entry name" value="FBOX"/>
    <property type="match status" value="1"/>
</dbReference>
<organism evidence="2 3">
    <name type="scientific">Penicillium citrinum</name>
    <dbReference type="NCBI Taxonomy" id="5077"/>
    <lineage>
        <taxon>Eukaryota</taxon>
        <taxon>Fungi</taxon>
        <taxon>Dikarya</taxon>
        <taxon>Ascomycota</taxon>
        <taxon>Pezizomycotina</taxon>
        <taxon>Eurotiomycetes</taxon>
        <taxon>Eurotiomycetidae</taxon>
        <taxon>Eurotiales</taxon>
        <taxon>Aspergillaceae</taxon>
        <taxon>Penicillium</taxon>
    </lineage>
</organism>
<dbReference type="SUPFAM" id="SSF81383">
    <property type="entry name" value="F-box domain"/>
    <property type="match status" value="1"/>
</dbReference>
<dbReference type="RefSeq" id="XP_056496301.1">
    <property type="nucleotide sequence ID" value="XM_056649170.1"/>
</dbReference>
<evidence type="ECO:0000313" key="3">
    <source>
        <dbReference type="Proteomes" id="UP001147733"/>
    </source>
</evidence>
<reference evidence="2" key="2">
    <citation type="journal article" date="2023" name="IMA Fungus">
        <title>Comparative genomic study of the Penicillium genus elucidates a diverse pangenome and 15 lateral gene transfer events.</title>
        <authorList>
            <person name="Petersen C."/>
            <person name="Sorensen T."/>
            <person name="Nielsen M.R."/>
            <person name="Sondergaard T.E."/>
            <person name="Sorensen J.L."/>
            <person name="Fitzpatrick D.A."/>
            <person name="Frisvad J.C."/>
            <person name="Nielsen K.L."/>
        </authorList>
    </citation>
    <scope>NUCLEOTIDE SEQUENCE</scope>
    <source>
        <strain evidence="2">IBT 23319</strain>
    </source>
</reference>
<dbReference type="AlphaFoldDB" id="A0A9W9NMJ2"/>
<dbReference type="Pfam" id="PF12937">
    <property type="entry name" value="F-box-like"/>
    <property type="match status" value="1"/>
</dbReference>
<proteinExistence type="predicted"/>
<dbReference type="InterPro" id="IPR036047">
    <property type="entry name" value="F-box-like_dom_sf"/>
</dbReference>
<dbReference type="GeneID" id="81388337"/>
<feature type="domain" description="F-box" evidence="1">
    <location>
        <begin position="1"/>
        <end position="46"/>
    </location>
</feature>
<evidence type="ECO:0000259" key="1">
    <source>
        <dbReference type="PROSITE" id="PS50181"/>
    </source>
</evidence>
<gene>
    <name evidence="2" type="ORF">N7469_010265</name>
</gene>
<dbReference type="EMBL" id="JAPQKT010000009">
    <property type="protein sequence ID" value="KAJ5221378.1"/>
    <property type="molecule type" value="Genomic_DNA"/>
</dbReference>
<dbReference type="CDD" id="cd09917">
    <property type="entry name" value="F-box_SF"/>
    <property type="match status" value="1"/>
</dbReference>
<accession>A0A9W9NMJ2</accession>
<evidence type="ECO:0000313" key="2">
    <source>
        <dbReference type="EMBL" id="KAJ5221378.1"/>
    </source>
</evidence>
<dbReference type="Gene3D" id="1.20.1280.50">
    <property type="match status" value="1"/>
</dbReference>
<comment type="caution">
    <text evidence="2">The sequence shown here is derived from an EMBL/GenBank/DDBJ whole genome shotgun (WGS) entry which is preliminary data.</text>
</comment>